<protein>
    <submittedName>
        <fullName evidence="3">GATA zinc finger domain-containing protein 14-like</fullName>
    </submittedName>
</protein>
<feature type="region of interest" description="Disordered" evidence="1">
    <location>
        <begin position="338"/>
        <end position="388"/>
    </location>
</feature>
<feature type="region of interest" description="Disordered" evidence="1">
    <location>
        <begin position="562"/>
        <end position="666"/>
    </location>
</feature>
<dbReference type="OrthoDB" id="10494122at2759"/>
<evidence type="ECO:0000313" key="2">
    <source>
        <dbReference type="Proteomes" id="UP000515146"/>
    </source>
</evidence>
<dbReference type="KEGG" id="dpte:113797898"/>
<dbReference type="AlphaFoldDB" id="A0A6P6YH48"/>
<feature type="compositionally biased region" description="Polar residues" evidence="1">
    <location>
        <begin position="523"/>
        <end position="533"/>
    </location>
</feature>
<accession>A0A6P6YH48</accession>
<feature type="compositionally biased region" description="Low complexity" evidence="1">
    <location>
        <begin position="562"/>
        <end position="589"/>
    </location>
</feature>
<feature type="region of interest" description="Disordered" evidence="1">
    <location>
        <begin position="54"/>
        <end position="112"/>
    </location>
</feature>
<keyword evidence="2" id="KW-1185">Reference proteome</keyword>
<feature type="compositionally biased region" description="Polar residues" evidence="1">
    <location>
        <begin position="346"/>
        <end position="367"/>
    </location>
</feature>
<feature type="region of interest" description="Disordered" evidence="1">
    <location>
        <begin position="263"/>
        <end position="286"/>
    </location>
</feature>
<evidence type="ECO:0000313" key="3">
    <source>
        <dbReference type="RefSeq" id="XP_027204159.1"/>
    </source>
</evidence>
<evidence type="ECO:0000256" key="1">
    <source>
        <dbReference type="SAM" id="MobiDB-lite"/>
    </source>
</evidence>
<dbReference type="RefSeq" id="XP_027204159.1">
    <property type="nucleotide sequence ID" value="XM_027348358.1"/>
</dbReference>
<feature type="compositionally biased region" description="Polar residues" evidence="1">
    <location>
        <begin position="649"/>
        <end position="665"/>
    </location>
</feature>
<feature type="region of interest" description="Disordered" evidence="1">
    <location>
        <begin position="488"/>
        <end position="548"/>
    </location>
</feature>
<feature type="compositionally biased region" description="Acidic residues" evidence="1">
    <location>
        <begin position="496"/>
        <end position="506"/>
    </location>
</feature>
<gene>
    <name evidence="3" type="primary">LOC113797898</name>
</gene>
<dbReference type="InParanoid" id="A0A6P6YH48"/>
<reference evidence="3" key="1">
    <citation type="submission" date="2025-08" db="UniProtKB">
        <authorList>
            <consortium name="RefSeq"/>
        </authorList>
    </citation>
    <scope>IDENTIFICATION</scope>
    <source>
        <strain evidence="3">Airmid</strain>
    </source>
</reference>
<proteinExistence type="predicted"/>
<feature type="compositionally biased region" description="Low complexity" evidence="1">
    <location>
        <begin position="599"/>
        <end position="641"/>
    </location>
</feature>
<sequence length="736" mass="79882">MSITMLMCIRKCFSSVSIVWCLFLLSTTTYLCSAYYAEGIKGINKGKSYQSPSTSLLSTSPSSSPSSSSPSSSSSSTSSYGGITIKKPSSPSNYVQQRSSSQNLISTSTMGSKKMSPLEMMIFGPSDFKGGYGSSSSSGSNSFSSMNSGAGIGGSGSGYKSPMMTLSPFHSKLMDYGSGSSSSSSSLYGMKGGSGGIGGGGGYQHQQQQQQSHGPITAAVQTKHSVQYIDVPNNSPPIMPQTILVEANRIPLNIFFQSRSSNLNVETEHTPSPGSTQETSSEDEPHHLIHRVVKPIIQEVYEIIKPYRKITQEIKPVEENIQTIISRQIPSDNKYVPVNGGGQYKGGSQSTSPITIRPGSSFQQQAEMYQDSGSSFGDGSGGYQSSHLKPNTISYVQQREPTNNDADMFLNAIRHEVSRIKSQSKTNDYKTQSTGTTNSYIVPPISLNSIFDTSNEETSKKTISQNSEYSPEAIQAATYTLNPYHISTTRQASSESELENEHDDEQQINSSENNEPKIRSYRYQPSTNDNSEQTITTTTGSNTGRKLSDTSAYVTTLLPISSTSTTSENSPKSSTTTTTSSISSPSSESDNNDDDDRSTSSNINSDNLMMTSHSSPSSSTMENNVNDNNNNIDENNNNNNNENDDSIKETINSDGSEQSPNTIQSLMMYGNDGSLFVSQPSLTDSLLAQFEENSRLSNLKRMGYVSSIAHTNHYVTINDDDDDMNYGRRRHKRAHQ</sequence>
<dbReference type="Proteomes" id="UP000515146">
    <property type="component" value="Unplaced"/>
</dbReference>
<feature type="compositionally biased region" description="Low complexity" evidence="1">
    <location>
        <begin position="54"/>
        <end position="79"/>
    </location>
</feature>
<name>A0A6P6YH48_DERPT</name>
<feature type="compositionally biased region" description="Polar residues" evidence="1">
    <location>
        <begin position="87"/>
        <end position="111"/>
    </location>
</feature>
<organism evidence="2 3">
    <name type="scientific">Dermatophagoides pteronyssinus</name>
    <name type="common">European house dust mite</name>
    <dbReference type="NCBI Taxonomy" id="6956"/>
    <lineage>
        <taxon>Eukaryota</taxon>
        <taxon>Metazoa</taxon>
        <taxon>Ecdysozoa</taxon>
        <taxon>Arthropoda</taxon>
        <taxon>Chelicerata</taxon>
        <taxon>Arachnida</taxon>
        <taxon>Acari</taxon>
        <taxon>Acariformes</taxon>
        <taxon>Sarcoptiformes</taxon>
        <taxon>Astigmata</taxon>
        <taxon>Psoroptidia</taxon>
        <taxon>Analgoidea</taxon>
        <taxon>Pyroglyphidae</taxon>
        <taxon>Dermatophagoidinae</taxon>
        <taxon>Dermatophagoides</taxon>
    </lineage>
</organism>
<feature type="compositionally biased region" description="Polar residues" evidence="1">
    <location>
        <begin position="263"/>
        <end position="279"/>
    </location>
</feature>